<protein>
    <submittedName>
        <fullName evidence="5">WD40-repeat-containing domain protein</fullName>
    </submittedName>
</protein>
<dbReference type="InterPro" id="IPR001680">
    <property type="entry name" value="WD40_rpt"/>
</dbReference>
<dbReference type="SUPFAM" id="SSF50978">
    <property type="entry name" value="WD40 repeat-like"/>
    <property type="match status" value="1"/>
</dbReference>
<evidence type="ECO:0000256" key="2">
    <source>
        <dbReference type="ARBA" id="ARBA00022737"/>
    </source>
</evidence>
<proteinExistence type="predicted"/>
<keyword evidence="2" id="KW-0677">Repeat</keyword>
<feature type="compositionally biased region" description="Acidic residues" evidence="4">
    <location>
        <begin position="835"/>
        <end position="852"/>
    </location>
</feature>
<feature type="compositionally biased region" description="Acidic residues" evidence="4">
    <location>
        <begin position="609"/>
        <end position="626"/>
    </location>
</feature>
<keyword evidence="1 3" id="KW-0853">WD repeat</keyword>
<feature type="repeat" description="WD" evidence="3">
    <location>
        <begin position="41"/>
        <end position="72"/>
    </location>
</feature>
<feature type="region of interest" description="Disordered" evidence="4">
    <location>
        <begin position="323"/>
        <end position="342"/>
    </location>
</feature>
<dbReference type="PANTHER" id="PTHR15574">
    <property type="entry name" value="WD REPEAT DOMAIN-CONTAINING FAMILY"/>
    <property type="match status" value="1"/>
</dbReference>
<dbReference type="EMBL" id="JAAECE010000003">
    <property type="protein sequence ID" value="KAF1802979.1"/>
    <property type="molecule type" value="Genomic_DNA"/>
</dbReference>
<dbReference type="PANTHER" id="PTHR15574:SF40">
    <property type="entry name" value="WD AND TETRATRICOPEPTIDE REPEATS PROTEIN 1"/>
    <property type="match status" value="1"/>
</dbReference>
<evidence type="ECO:0000256" key="3">
    <source>
        <dbReference type="PROSITE-ProRule" id="PRU00221"/>
    </source>
</evidence>
<dbReference type="Proteomes" id="UP000469890">
    <property type="component" value="Unassembled WGS sequence"/>
</dbReference>
<feature type="region of interest" description="Disordered" evidence="4">
    <location>
        <begin position="588"/>
        <end position="626"/>
    </location>
</feature>
<feature type="compositionally biased region" description="Low complexity" evidence="4">
    <location>
        <begin position="588"/>
        <end position="608"/>
    </location>
</feature>
<dbReference type="InterPro" id="IPR015943">
    <property type="entry name" value="WD40/YVTN_repeat-like_dom_sf"/>
</dbReference>
<dbReference type="SMART" id="SM00320">
    <property type="entry name" value="WD40"/>
    <property type="match status" value="7"/>
</dbReference>
<evidence type="ECO:0000313" key="5">
    <source>
        <dbReference type="EMBL" id="KAF1802979.1"/>
    </source>
</evidence>
<feature type="compositionally biased region" description="Polar residues" evidence="4">
    <location>
        <begin position="778"/>
        <end position="788"/>
    </location>
</feature>
<sequence length="861" mass="97333">MSLGIQKRLRQRRQNGSTRLFDKQVYADQYILSNLTLERELPGHTGCVNTLDWSTAGDKLLTGSDDTKLNIYLPFENYELQTTIDTGHRANIFTAKFMPQTSDNIVVSGAGDSEIRIFDLTHPQKQLDSMYVCHSDQLKKICVYEDNPHEFLSCSQDGTVRHFDRRTPHRCSPHNVRSFITAQIKPARQHPLPDGKDIGHSCPNPIVNYGRYNIELNSMTISRLFPHYFAVAGMNDYIYLHDRRMTSSSSSSSSSSSRHHMMDKLKCIKRFSPTIDGLNRPDKHITACKFSDTNGYELLGSWSSDGIYLFNINDDTIQSSIATTSSNSSRTASGGSPSSTDVLQQKKEAWESIFPAIESDHASDAVERLYDFLQETHPSIMDLDGRIGVACVYMMEAHLVCRLRTRRDTWYANTQVEDPEAAWSRYFFEHELTQIQKKMEDAEALVLPTKTWQAYWCLAIGYWTLRGGHETIANHNRQVVLDKALDYANKAMDTFNQASEVTNASSTANADTSNLSQMDGTYLAMMQLFIIDWQHAAVREGALTNQEIEIEENGISGWSWERLMYITLYSPDDIEDLLMMKITQGMGESEASLMSSSSSSTSSLSANDQDQDMEDDEDDQDEDMTEDEVSLYTRIMSRQIMDIYRGGSIGDDSEDSDLDLEELAVLRESAQKPVEADVGVVKPRMKYTGHCNIETIKDVDFFGPNDEYIVSGSDGGYLFIWDKKTAKILQILQADQDIVNVAKGHPTLPILAVSGIDSTTKIFTPTSRPHTALKSKEPNNPNSYSTSSHLYEEQDIVSLNRENNQTVGTDIYITRSMIAALSRISRVHRLRRSDDDDNDEDEDEDTDEEYDSSDSASRVYR</sequence>
<gene>
    <name evidence="5" type="ORF">FB192DRAFT_1365875</name>
</gene>
<dbReference type="AlphaFoldDB" id="A0A8H4BIK4"/>
<feature type="region of interest" description="Disordered" evidence="4">
    <location>
        <begin position="828"/>
        <end position="861"/>
    </location>
</feature>
<feature type="region of interest" description="Disordered" evidence="4">
    <location>
        <begin position="764"/>
        <end position="788"/>
    </location>
</feature>
<dbReference type="Pfam" id="PF00400">
    <property type="entry name" value="WD40"/>
    <property type="match status" value="2"/>
</dbReference>
<evidence type="ECO:0000256" key="4">
    <source>
        <dbReference type="SAM" id="MobiDB-lite"/>
    </source>
</evidence>
<dbReference type="InterPro" id="IPR036322">
    <property type="entry name" value="WD40_repeat_dom_sf"/>
</dbReference>
<dbReference type="InterPro" id="IPR045151">
    <property type="entry name" value="DCAF8"/>
</dbReference>
<reference evidence="5 6" key="1">
    <citation type="submission" date="2019-09" db="EMBL/GenBank/DDBJ databases">
        <authorList>
            <consortium name="DOE Joint Genome Institute"/>
            <person name="Mondo S.J."/>
            <person name="Navarro-Mendoza M.I."/>
            <person name="Perez-Arques C."/>
            <person name="Panchal S."/>
            <person name="Nicolas F.E."/>
            <person name="Ganguly P."/>
            <person name="Pangilinan J."/>
            <person name="Grigoriev I."/>
            <person name="Heitman J."/>
            <person name="Sanya K."/>
            <person name="Garre V."/>
        </authorList>
    </citation>
    <scope>NUCLEOTIDE SEQUENCE [LARGE SCALE GENOMIC DNA]</scope>
    <source>
        <strain evidence="5 6">MU402</strain>
    </source>
</reference>
<dbReference type="GO" id="GO:0080008">
    <property type="term" value="C:Cul4-RING E3 ubiquitin ligase complex"/>
    <property type="evidence" value="ECO:0007669"/>
    <property type="project" value="TreeGrafter"/>
</dbReference>
<accession>A0A8H4BIK4</accession>
<dbReference type="PROSITE" id="PS50082">
    <property type="entry name" value="WD_REPEATS_2"/>
    <property type="match status" value="3"/>
</dbReference>
<dbReference type="Gene3D" id="2.130.10.10">
    <property type="entry name" value="YVTN repeat-like/Quinoprotein amine dehydrogenase"/>
    <property type="match status" value="2"/>
</dbReference>
<name>A0A8H4BIK4_MUCCL</name>
<feature type="repeat" description="WD" evidence="3">
    <location>
        <begin position="85"/>
        <end position="120"/>
    </location>
</feature>
<dbReference type="GO" id="GO:0045717">
    <property type="term" value="P:negative regulation of fatty acid biosynthetic process"/>
    <property type="evidence" value="ECO:0007669"/>
    <property type="project" value="TreeGrafter"/>
</dbReference>
<evidence type="ECO:0000313" key="6">
    <source>
        <dbReference type="Proteomes" id="UP000469890"/>
    </source>
</evidence>
<organism evidence="5 6">
    <name type="scientific">Mucor circinelloides f. lusitanicus</name>
    <name type="common">Mucor racemosus var. lusitanicus</name>
    <dbReference type="NCBI Taxonomy" id="29924"/>
    <lineage>
        <taxon>Eukaryota</taxon>
        <taxon>Fungi</taxon>
        <taxon>Fungi incertae sedis</taxon>
        <taxon>Mucoromycota</taxon>
        <taxon>Mucoromycotina</taxon>
        <taxon>Mucoromycetes</taxon>
        <taxon>Mucorales</taxon>
        <taxon>Mucorineae</taxon>
        <taxon>Mucoraceae</taxon>
        <taxon>Mucor</taxon>
    </lineage>
</organism>
<dbReference type="GO" id="GO:0005737">
    <property type="term" value="C:cytoplasm"/>
    <property type="evidence" value="ECO:0007669"/>
    <property type="project" value="TreeGrafter"/>
</dbReference>
<evidence type="ECO:0000256" key="1">
    <source>
        <dbReference type="ARBA" id="ARBA00022574"/>
    </source>
</evidence>
<feature type="repeat" description="WD" evidence="3">
    <location>
        <begin position="702"/>
        <end position="731"/>
    </location>
</feature>
<feature type="compositionally biased region" description="Low complexity" evidence="4">
    <location>
        <begin position="323"/>
        <end position="340"/>
    </location>
</feature>
<comment type="caution">
    <text evidence="5">The sequence shown here is derived from an EMBL/GenBank/DDBJ whole genome shotgun (WGS) entry which is preliminary data.</text>
</comment>